<dbReference type="SUPFAM" id="SSF51905">
    <property type="entry name" value="FAD/NAD(P)-binding domain"/>
    <property type="match status" value="1"/>
</dbReference>
<dbReference type="Gene3D" id="3.30.9.10">
    <property type="entry name" value="D-Amino Acid Oxidase, subunit A, domain 2"/>
    <property type="match status" value="1"/>
</dbReference>
<comment type="similarity">
    <text evidence="2">Belongs to the MSOX/MTOX family.</text>
</comment>
<dbReference type="InterPro" id="IPR006076">
    <property type="entry name" value="FAD-dep_OxRdtase"/>
</dbReference>
<dbReference type="InterPro" id="IPR045170">
    <property type="entry name" value="MTOX"/>
</dbReference>
<evidence type="ECO:0000256" key="2">
    <source>
        <dbReference type="ARBA" id="ARBA00010989"/>
    </source>
</evidence>
<protein>
    <recommendedName>
        <fullName evidence="6">FAD dependent oxidoreductase domain-containing protein</fullName>
    </recommendedName>
</protein>
<dbReference type="GO" id="GO:0050031">
    <property type="term" value="F:L-pipecolate oxidase activity"/>
    <property type="evidence" value="ECO:0007669"/>
    <property type="project" value="TreeGrafter"/>
</dbReference>
<keyword evidence="5" id="KW-0560">Oxidoreductase</keyword>
<feature type="non-terminal residue" evidence="7">
    <location>
        <position position="1"/>
    </location>
</feature>
<keyword evidence="8" id="KW-1185">Reference proteome</keyword>
<gene>
    <name evidence="7" type="ORF">FSP39_025209</name>
</gene>
<dbReference type="AlphaFoldDB" id="A0AA88XH07"/>
<name>A0AA88XH07_PINIB</name>
<organism evidence="7 8">
    <name type="scientific">Pinctada imbricata</name>
    <name type="common">Atlantic pearl-oyster</name>
    <name type="synonym">Pinctada martensii</name>
    <dbReference type="NCBI Taxonomy" id="66713"/>
    <lineage>
        <taxon>Eukaryota</taxon>
        <taxon>Metazoa</taxon>
        <taxon>Spiralia</taxon>
        <taxon>Lophotrochozoa</taxon>
        <taxon>Mollusca</taxon>
        <taxon>Bivalvia</taxon>
        <taxon>Autobranchia</taxon>
        <taxon>Pteriomorphia</taxon>
        <taxon>Pterioida</taxon>
        <taxon>Pterioidea</taxon>
        <taxon>Pteriidae</taxon>
        <taxon>Pinctada</taxon>
    </lineage>
</organism>
<evidence type="ECO:0000256" key="3">
    <source>
        <dbReference type="ARBA" id="ARBA00022630"/>
    </source>
</evidence>
<dbReference type="InterPro" id="IPR036188">
    <property type="entry name" value="FAD/NAD-bd_sf"/>
</dbReference>
<reference evidence="7" key="1">
    <citation type="submission" date="2019-08" db="EMBL/GenBank/DDBJ databases">
        <title>The improved chromosome-level genome for the pearl oyster Pinctada fucata martensii using PacBio sequencing and Hi-C.</title>
        <authorList>
            <person name="Zheng Z."/>
        </authorList>
    </citation>
    <scope>NUCLEOTIDE SEQUENCE</scope>
    <source>
        <strain evidence="7">ZZ-2019</strain>
        <tissue evidence="7">Adductor muscle</tissue>
    </source>
</reference>
<dbReference type="GO" id="GO:0050660">
    <property type="term" value="F:flavin adenine dinucleotide binding"/>
    <property type="evidence" value="ECO:0007669"/>
    <property type="project" value="InterPro"/>
</dbReference>
<accession>A0AA88XH07</accession>
<feature type="domain" description="FAD dependent oxidoreductase" evidence="6">
    <location>
        <begin position="2"/>
        <end position="312"/>
    </location>
</feature>
<evidence type="ECO:0000256" key="1">
    <source>
        <dbReference type="ARBA" id="ARBA00001974"/>
    </source>
</evidence>
<dbReference type="Pfam" id="PF01266">
    <property type="entry name" value="DAO"/>
    <property type="match status" value="1"/>
</dbReference>
<comment type="caution">
    <text evidence="7">The sequence shown here is derived from an EMBL/GenBank/DDBJ whole genome shotgun (WGS) entry which is preliminary data.</text>
</comment>
<dbReference type="GO" id="GO:0033514">
    <property type="term" value="P:L-lysine catabolic process to acetyl-CoA via L-pipecolate"/>
    <property type="evidence" value="ECO:0007669"/>
    <property type="project" value="TreeGrafter"/>
</dbReference>
<proteinExistence type="inferred from homology"/>
<comment type="cofactor">
    <cofactor evidence="1">
        <name>FAD</name>
        <dbReference type="ChEBI" id="CHEBI:57692"/>
    </cofactor>
</comment>
<evidence type="ECO:0000259" key="6">
    <source>
        <dbReference type="Pfam" id="PF01266"/>
    </source>
</evidence>
<keyword evidence="4" id="KW-0274">FAD</keyword>
<dbReference type="PANTHER" id="PTHR10961">
    <property type="entry name" value="PEROXISOMAL SARCOSINE OXIDASE"/>
    <property type="match status" value="1"/>
</dbReference>
<dbReference type="EMBL" id="VSWD01000013">
    <property type="protein sequence ID" value="KAK3085159.1"/>
    <property type="molecule type" value="Genomic_DNA"/>
</dbReference>
<dbReference type="SUPFAM" id="SSF54373">
    <property type="entry name" value="FAD-linked reductases, C-terminal domain"/>
    <property type="match status" value="1"/>
</dbReference>
<keyword evidence="3" id="KW-0285">Flavoprotein</keyword>
<evidence type="ECO:0000313" key="8">
    <source>
        <dbReference type="Proteomes" id="UP001186944"/>
    </source>
</evidence>
<dbReference type="Gene3D" id="3.50.50.60">
    <property type="entry name" value="FAD/NAD(P)-binding domain"/>
    <property type="match status" value="1"/>
</dbReference>
<evidence type="ECO:0000313" key="7">
    <source>
        <dbReference type="EMBL" id="KAK3085159.1"/>
    </source>
</evidence>
<dbReference type="Proteomes" id="UP001186944">
    <property type="component" value="Unassembled WGS sequence"/>
</dbReference>
<evidence type="ECO:0000256" key="4">
    <source>
        <dbReference type="ARBA" id="ARBA00022827"/>
    </source>
</evidence>
<dbReference type="PANTHER" id="PTHR10961:SF46">
    <property type="entry name" value="PEROXISOMAL SARCOSINE OXIDASE"/>
    <property type="match status" value="1"/>
</dbReference>
<dbReference type="GO" id="GO:0005777">
    <property type="term" value="C:peroxisome"/>
    <property type="evidence" value="ECO:0007669"/>
    <property type="project" value="TreeGrafter"/>
</dbReference>
<evidence type="ECO:0000256" key="5">
    <source>
        <dbReference type="ARBA" id="ARBA00023002"/>
    </source>
</evidence>
<sequence>IVDQFPLPHSRGSSHGHSRITRKAYGSADYYTRMMEEAYKLWETLEHEADQTIFKQCGCLVVGPKGNDFMTETKKCLERYGIPHTNISGEDLRLKYPMLTYPTDYEAVLDHSGGVLRSDIALTAFQTLFKKNGGHLRDGEEMTSLIPGTTITITTNFGQYKTRGVVLTVGPWATKILPSLGIHVPLKPIRIEVCYWKETKSDTYHFEHFPTLIEEGGPEDSDVYALPNLEYPGHVKVCLHRGPDIDPDRRDDVDTTWVINTMCKYVRTHFNWLEDTPSRVEPCIYTNTPDEDFILDTHPEWKNIVIGAGFSGIRLIHKGIVKVLDKEFPHDACSRF</sequence>
<dbReference type="GO" id="GO:0008115">
    <property type="term" value="F:sarcosine oxidase activity"/>
    <property type="evidence" value="ECO:0007669"/>
    <property type="project" value="TreeGrafter"/>
</dbReference>